<name>A0A367LTS6_PSEAI</name>
<organism evidence="3 4">
    <name type="scientific">Pseudomonas aeruginosa</name>
    <dbReference type="NCBI Taxonomy" id="287"/>
    <lineage>
        <taxon>Bacteria</taxon>
        <taxon>Pseudomonadati</taxon>
        <taxon>Pseudomonadota</taxon>
        <taxon>Gammaproteobacteria</taxon>
        <taxon>Pseudomonadales</taxon>
        <taxon>Pseudomonadaceae</taxon>
        <taxon>Pseudomonas</taxon>
    </lineage>
</organism>
<evidence type="ECO:0000259" key="2">
    <source>
        <dbReference type="Pfam" id="PF12557"/>
    </source>
</evidence>
<dbReference type="InterPro" id="IPR025826">
    <property type="entry name" value="Co_AT_N_dom"/>
</dbReference>
<dbReference type="AlphaFoldDB" id="A0A367LTS6"/>
<gene>
    <name evidence="3" type="ORF">DT376_46375</name>
</gene>
<dbReference type="GO" id="GO:0016740">
    <property type="term" value="F:transferase activity"/>
    <property type="evidence" value="ECO:0007669"/>
    <property type="project" value="UniProtKB-KW"/>
</dbReference>
<evidence type="ECO:0000256" key="1">
    <source>
        <dbReference type="SAM" id="MobiDB-lite"/>
    </source>
</evidence>
<sequence>MNESPEKDQRHRERMERKKAVVDEKIAQARDERGVLLVHSGNGKGKSSSAFGM</sequence>
<evidence type="ECO:0000313" key="4">
    <source>
        <dbReference type="Proteomes" id="UP000253594"/>
    </source>
</evidence>
<feature type="non-terminal residue" evidence="3">
    <location>
        <position position="53"/>
    </location>
</feature>
<feature type="region of interest" description="Disordered" evidence="1">
    <location>
        <begin position="1"/>
        <end position="21"/>
    </location>
</feature>
<evidence type="ECO:0000313" key="3">
    <source>
        <dbReference type="EMBL" id="RCI61813.1"/>
    </source>
</evidence>
<dbReference type="Gene3D" id="3.40.50.300">
    <property type="entry name" value="P-loop containing nucleotide triphosphate hydrolases"/>
    <property type="match status" value="1"/>
</dbReference>
<dbReference type="EMBL" id="QORE01004404">
    <property type="protein sequence ID" value="RCI61813.1"/>
    <property type="molecule type" value="Genomic_DNA"/>
</dbReference>
<dbReference type="InterPro" id="IPR027417">
    <property type="entry name" value="P-loop_NTPase"/>
</dbReference>
<reference evidence="3 4" key="1">
    <citation type="submission" date="2018-07" db="EMBL/GenBank/DDBJ databases">
        <title>Mechanisms of high-level aminoglycoside resistance among Gram-negative pathogens in Brazil.</title>
        <authorList>
            <person name="Ballaben A.S."/>
            <person name="Darini A.L.C."/>
            <person name="Doi Y."/>
        </authorList>
    </citation>
    <scope>NUCLEOTIDE SEQUENCE [LARGE SCALE GENOMIC DNA]</scope>
    <source>
        <strain evidence="3 4">B2-305</strain>
    </source>
</reference>
<comment type="caution">
    <text evidence="3">The sequence shown here is derived from an EMBL/GenBank/DDBJ whole genome shotgun (WGS) entry which is preliminary data.</text>
</comment>
<feature type="domain" description="Cob(I)alamin adenosyltransferase N-terminal" evidence="2">
    <location>
        <begin position="1"/>
        <end position="26"/>
    </location>
</feature>
<dbReference type="Pfam" id="PF12557">
    <property type="entry name" value="Co_AT_N"/>
    <property type="match status" value="1"/>
</dbReference>
<proteinExistence type="predicted"/>
<dbReference type="Proteomes" id="UP000253594">
    <property type="component" value="Unassembled WGS sequence"/>
</dbReference>
<dbReference type="SUPFAM" id="SSF52540">
    <property type="entry name" value="P-loop containing nucleoside triphosphate hydrolases"/>
    <property type="match status" value="1"/>
</dbReference>
<protein>
    <submittedName>
        <fullName evidence="3">Cob(I)yrinic acid a,c-diamide adenosyltransferase</fullName>
    </submittedName>
</protein>
<accession>A0A367LTS6</accession>
<keyword evidence="3" id="KW-0808">Transferase</keyword>